<dbReference type="OrthoDB" id="184182at2759"/>
<name>A0A6A3LV60_9STRA</name>
<evidence type="ECO:0000313" key="8">
    <source>
        <dbReference type="Proteomes" id="UP000435112"/>
    </source>
</evidence>
<keyword evidence="7" id="KW-1185">Reference proteome</keyword>
<comment type="caution">
    <text evidence="4">The sequence shown here is derived from an EMBL/GenBank/DDBJ whole genome shotgun (WGS) entry which is preliminary data.</text>
</comment>
<accession>A0A6A3LV60</accession>
<reference evidence="6 8" key="1">
    <citation type="submission" date="2018-09" db="EMBL/GenBank/DDBJ databases">
        <title>Genomic investigation of the strawberry pathogen Phytophthora fragariae indicates pathogenicity is determined by transcriptional variation in three key races.</title>
        <authorList>
            <person name="Adams T.M."/>
            <person name="Armitage A.D."/>
            <person name="Sobczyk M.K."/>
            <person name="Bates H.J."/>
            <person name="Dunwell J.M."/>
            <person name="Nellist C.F."/>
            <person name="Harrison R.J."/>
        </authorList>
    </citation>
    <scope>NUCLEOTIDE SEQUENCE [LARGE SCALE GENOMIC DNA]</scope>
    <source>
        <strain evidence="3 6">SCRP249</strain>
        <strain evidence="4 8">SCRP324</strain>
        <strain evidence="5 7">SCRP333</strain>
    </source>
</reference>
<dbReference type="EMBL" id="QXFT01001542">
    <property type="protein sequence ID" value="KAE9316015.1"/>
    <property type="molecule type" value="Genomic_DNA"/>
</dbReference>
<keyword evidence="1" id="KW-0312">Gluconeogenesis</keyword>
<dbReference type="Gene3D" id="3.40.449.10">
    <property type="entry name" value="Phosphoenolpyruvate Carboxykinase, domain 1"/>
    <property type="match status" value="1"/>
</dbReference>
<dbReference type="InterPro" id="IPR008210">
    <property type="entry name" value="PEP_carboxykinase_N"/>
</dbReference>
<evidence type="ECO:0000313" key="4">
    <source>
        <dbReference type="EMBL" id="KAE9023102.1"/>
    </source>
</evidence>
<dbReference type="SUPFAM" id="SSF68923">
    <property type="entry name" value="PEP carboxykinase N-terminal domain"/>
    <property type="match status" value="1"/>
</dbReference>
<dbReference type="AlphaFoldDB" id="A0A6A3LV60"/>
<evidence type="ECO:0000313" key="5">
    <source>
        <dbReference type="EMBL" id="KAE9316015.1"/>
    </source>
</evidence>
<evidence type="ECO:0000313" key="6">
    <source>
        <dbReference type="Proteomes" id="UP000429607"/>
    </source>
</evidence>
<dbReference type="Proteomes" id="UP000434957">
    <property type="component" value="Unassembled WGS sequence"/>
</dbReference>
<evidence type="ECO:0000256" key="2">
    <source>
        <dbReference type="ARBA" id="ARBA00022793"/>
    </source>
</evidence>
<evidence type="ECO:0000256" key="1">
    <source>
        <dbReference type="ARBA" id="ARBA00022432"/>
    </source>
</evidence>
<evidence type="ECO:0008006" key="9">
    <source>
        <dbReference type="Google" id="ProtNLM"/>
    </source>
</evidence>
<proteinExistence type="predicted"/>
<dbReference type="Proteomes" id="UP000429607">
    <property type="component" value="Unassembled WGS sequence"/>
</dbReference>
<dbReference type="PANTHER" id="PTHR30031:SF0">
    <property type="entry name" value="PHOSPHOENOLPYRUVATE CARBOXYKINASE (ATP)"/>
    <property type="match status" value="1"/>
</dbReference>
<keyword evidence="2" id="KW-0456">Lyase</keyword>
<evidence type="ECO:0000313" key="3">
    <source>
        <dbReference type="EMBL" id="KAE9013459.1"/>
    </source>
</evidence>
<dbReference type="GO" id="GO:0004612">
    <property type="term" value="F:phosphoenolpyruvate carboxykinase (ATP) activity"/>
    <property type="evidence" value="ECO:0007669"/>
    <property type="project" value="InterPro"/>
</dbReference>
<keyword evidence="2" id="KW-0210">Decarboxylase</keyword>
<dbReference type="EMBL" id="QXFV01001158">
    <property type="protein sequence ID" value="KAE9013459.1"/>
    <property type="molecule type" value="Genomic_DNA"/>
</dbReference>
<gene>
    <name evidence="3" type="ORF">PR001_g15405</name>
    <name evidence="4" type="ORF">PR002_g11792</name>
    <name evidence="5" type="ORF">PR003_g18832</name>
</gene>
<dbReference type="GO" id="GO:0005829">
    <property type="term" value="C:cytosol"/>
    <property type="evidence" value="ECO:0007669"/>
    <property type="project" value="TreeGrafter"/>
</dbReference>
<dbReference type="Proteomes" id="UP000435112">
    <property type="component" value="Unassembled WGS sequence"/>
</dbReference>
<dbReference type="EMBL" id="QXFU01000720">
    <property type="protein sequence ID" value="KAE9023102.1"/>
    <property type="molecule type" value="Genomic_DNA"/>
</dbReference>
<dbReference type="InterPro" id="IPR001272">
    <property type="entry name" value="PEP_carboxykinase_ATP"/>
</dbReference>
<protein>
    <recommendedName>
        <fullName evidence="9">Phosphoenolpyruvate carboxykinase (ATP)</fullName>
    </recommendedName>
</protein>
<dbReference type="PANTHER" id="PTHR30031">
    <property type="entry name" value="PHOSPHOENOLPYRUVATE CARBOXYKINASE ATP"/>
    <property type="match status" value="1"/>
</dbReference>
<dbReference type="GO" id="GO:0006094">
    <property type="term" value="P:gluconeogenesis"/>
    <property type="evidence" value="ECO:0007669"/>
    <property type="project" value="UniProtKB-KW"/>
</dbReference>
<dbReference type="Pfam" id="PF01293">
    <property type="entry name" value="PEPCK_ATP"/>
    <property type="match status" value="1"/>
</dbReference>
<dbReference type="GO" id="GO:0005524">
    <property type="term" value="F:ATP binding"/>
    <property type="evidence" value="ECO:0007669"/>
    <property type="project" value="InterPro"/>
</dbReference>
<organism evidence="4 8">
    <name type="scientific">Phytophthora rubi</name>
    <dbReference type="NCBI Taxonomy" id="129364"/>
    <lineage>
        <taxon>Eukaryota</taxon>
        <taxon>Sar</taxon>
        <taxon>Stramenopiles</taxon>
        <taxon>Oomycota</taxon>
        <taxon>Peronosporomycetes</taxon>
        <taxon>Peronosporales</taxon>
        <taxon>Peronosporaceae</taxon>
        <taxon>Phytophthora</taxon>
    </lineage>
</organism>
<evidence type="ECO:0000313" key="7">
    <source>
        <dbReference type="Proteomes" id="UP000434957"/>
    </source>
</evidence>
<sequence>MLSTFLQSHVAGVWNIGAPAAPKQVVGETDANIASGISGFHGPSPKDKYIVDQAPSSQNIWWGDINQSVSAEVFDELYETVATHYGSADKVYVFDGYAGANPASRKKVRFITELAW</sequence>